<evidence type="ECO:0000313" key="2">
    <source>
        <dbReference type="Proteomes" id="UP000095658"/>
    </source>
</evidence>
<comment type="caution">
    <text evidence="1">The sequence shown here is derived from an EMBL/GenBank/DDBJ whole genome shotgun (WGS) entry which is preliminary data.</text>
</comment>
<gene>
    <name evidence="1" type="ORF">BA724_00675</name>
</gene>
<dbReference type="RefSeq" id="WP_069936770.1">
    <property type="nucleotide sequence ID" value="NZ_MAMP01000001.1"/>
</dbReference>
<keyword evidence="2" id="KW-1185">Reference proteome</keyword>
<dbReference type="OrthoDB" id="2971409at2"/>
<sequence length="63" mass="7154">MASLHELHTGAADLQTVHILTKMAAEDDAVYILARERDVTREAADKSDDEKLRDQYMLFSSLF</sequence>
<name>A0A1E7DUB4_9BACI</name>
<evidence type="ECO:0000313" key="1">
    <source>
        <dbReference type="EMBL" id="OES46605.1"/>
    </source>
</evidence>
<protein>
    <submittedName>
        <fullName evidence="1">Uncharacterized protein</fullName>
    </submittedName>
</protein>
<dbReference type="Proteomes" id="UP000095658">
    <property type="component" value="Unassembled WGS sequence"/>
</dbReference>
<dbReference type="EMBL" id="MAMP01000001">
    <property type="protein sequence ID" value="OES46605.1"/>
    <property type="molecule type" value="Genomic_DNA"/>
</dbReference>
<dbReference type="AlphaFoldDB" id="A0A1E7DUB4"/>
<organism evidence="1 2">
    <name type="scientific">Domibacillus iocasae</name>
    <dbReference type="NCBI Taxonomy" id="1714016"/>
    <lineage>
        <taxon>Bacteria</taxon>
        <taxon>Bacillati</taxon>
        <taxon>Bacillota</taxon>
        <taxon>Bacilli</taxon>
        <taxon>Bacillales</taxon>
        <taxon>Bacillaceae</taxon>
        <taxon>Domibacillus</taxon>
    </lineage>
</organism>
<proteinExistence type="predicted"/>
<accession>A0A1E7DUB4</accession>
<reference evidence="1 2" key="1">
    <citation type="submission" date="2016-06" db="EMBL/GenBank/DDBJ databases">
        <title>Domibacillus iocasae genome sequencing.</title>
        <authorList>
            <person name="Verma A."/>
            <person name="Pal Y."/>
            <person name="Ojha A.K."/>
            <person name="Krishnamurthi S."/>
        </authorList>
    </citation>
    <scope>NUCLEOTIDE SEQUENCE [LARGE SCALE GENOMIC DNA]</scope>
    <source>
        <strain evidence="1 2">DSM 29979</strain>
    </source>
</reference>